<gene>
    <name evidence="2" type="ORF">A3E39_04710</name>
</gene>
<dbReference type="Proteomes" id="UP000176603">
    <property type="component" value="Unassembled WGS sequence"/>
</dbReference>
<evidence type="ECO:0000313" key="3">
    <source>
        <dbReference type="Proteomes" id="UP000176603"/>
    </source>
</evidence>
<name>A0A1F7UJ79_9BACT</name>
<keyword evidence="1" id="KW-1133">Transmembrane helix</keyword>
<feature type="transmembrane region" description="Helical" evidence="1">
    <location>
        <begin position="35"/>
        <end position="55"/>
    </location>
</feature>
<proteinExistence type="predicted"/>
<sequence length="78" mass="8595">MSWITIGIVALVLLLCVGLFVLGMQMFEYEKGFVVFAYGMLALLVLVAVYLAYAVPSVAKLTPNQPIVTEQETNLLQE</sequence>
<keyword evidence="1" id="KW-0812">Transmembrane</keyword>
<evidence type="ECO:0000313" key="2">
    <source>
        <dbReference type="EMBL" id="OGL78336.1"/>
    </source>
</evidence>
<reference evidence="2 3" key="1">
    <citation type="journal article" date="2016" name="Nat. Commun.">
        <title>Thousands of microbial genomes shed light on interconnected biogeochemical processes in an aquifer system.</title>
        <authorList>
            <person name="Anantharaman K."/>
            <person name="Brown C.T."/>
            <person name="Hug L.A."/>
            <person name="Sharon I."/>
            <person name="Castelle C.J."/>
            <person name="Probst A.J."/>
            <person name="Thomas B.C."/>
            <person name="Singh A."/>
            <person name="Wilkins M.J."/>
            <person name="Karaoz U."/>
            <person name="Brodie E.L."/>
            <person name="Williams K.H."/>
            <person name="Hubbard S.S."/>
            <person name="Banfield J.F."/>
        </authorList>
    </citation>
    <scope>NUCLEOTIDE SEQUENCE [LARGE SCALE GENOMIC DNA]</scope>
</reference>
<dbReference type="AlphaFoldDB" id="A0A1F7UJ79"/>
<protein>
    <submittedName>
        <fullName evidence="2">Uncharacterized protein</fullName>
    </submittedName>
</protein>
<accession>A0A1F7UJ79</accession>
<keyword evidence="1" id="KW-0472">Membrane</keyword>
<comment type="caution">
    <text evidence="2">The sequence shown here is derived from an EMBL/GenBank/DDBJ whole genome shotgun (WGS) entry which is preliminary data.</text>
</comment>
<evidence type="ECO:0000256" key="1">
    <source>
        <dbReference type="SAM" id="Phobius"/>
    </source>
</evidence>
<organism evidence="2 3">
    <name type="scientific">Candidatus Uhrbacteria bacterium RIFCSPHIGHO2_12_FULL_60_25</name>
    <dbReference type="NCBI Taxonomy" id="1802399"/>
    <lineage>
        <taxon>Bacteria</taxon>
        <taxon>Candidatus Uhriibacteriota</taxon>
    </lineage>
</organism>
<feature type="transmembrane region" description="Helical" evidence="1">
    <location>
        <begin position="6"/>
        <end position="23"/>
    </location>
</feature>
<dbReference type="EMBL" id="MGEH01000033">
    <property type="protein sequence ID" value="OGL78336.1"/>
    <property type="molecule type" value="Genomic_DNA"/>
</dbReference>